<evidence type="ECO:0000313" key="1">
    <source>
        <dbReference type="EMBL" id="GGF74309.1"/>
    </source>
</evidence>
<keyword evidence="2" id="KW-1185">Reference proteome</keyword>
<reference evidence="2" key="1">
    <citation type="journal article" date="2019" name="Int. J. Syst. Evol. Microbiol.">
        <title>The Global Catalogue of Microorganisms (GCM) 10K type strain sequencing project: providing services to taxonomists for standard genome sequencing and annotation.</title>
        <authorList>
            <consortium name="The Broad Institute Genomics Platform"/>
            <consortium name="The Broad Institute Genome Sequencing Center for Infectious Disease"/>
            <person name="Wu L."/>
            <person name="Ma J."/>
        </authorList>
    </citation>
    <scope>NUCLEOTIDE SEQUENCE [LARGE SCALE GENOMIC DNA]</scope>
    <source>
        <strain evidence="2">CGMCC 1.15419</strain>
    </source>
</reference>
<sequence>MNILSRGISGLAAANHTVICKMARNRLELEMMISSKMTGSWALVDMAGTTAAMARMDSDENRMVPSPIGPMGRMTICLWGCTRRRFHCHRCGIAAPRTHPAPRMGDRRGRSPDLRIIAPASLPMPEDTVAN</sequence>
<name>A0ABQ1VL03_9RHOB</name>
<evidence type="ECO:0000313" key="2">
    <source>
        <dbReference type="Proteomes" id="UP000640509"/>
    </source>
</evidence>
<protein>
    <submittedName>
        <fullName evidence="1">Uncharacterized protein</fullName>
    </submittedName>
</protein>
<accession>A0ABQ1VL03</accession>
<gene>
    <name evidence="1" type="ORF">GCM10011402_28690</name>
</gene>
<dbReference type="EMBL" id="BMIV01000011">
    <property type="protein sequence ID" value="GGF74309.1"/>
    <property type="molecule type" value="Genomic_DNA"/>
</dbReference>
<organism evidence="1 2">
    <name type="scientific">Paracoccus acridae</name>
    <dbReference type="NCBI Taxonomy" id="1795310"/>
    <lineage>
        <taxon>Bacteria</taxon>
        <taxon>Pseudomonadati</taxon>
        <taxon>Pseudomonadota</taxon>
        <taxon>Alphaproteobacteria</taxon>
        <taxon>Rhodobacterales</taxon>
        <taxon>Paracoccaceae</taxon>
        <taxon>Paracoccus</taxon>
    </lineage>
</organism>
<comment type="caution">
    <text evidence="1">The sequence shown here is derived from an EMBL/GenBank/DDBJ whole genome shotgun (WGS) entry which is preliminary data.</text>
</comment>
<proteinExistence type="predicted"/>
<dbReference type="Proteomes" id="UP000640509">
    <property type="component" value="Unassembled WGS sequence"/>
</dbReference>